<evidence type="ECO:0000256" key="1">
    <source>
        <dbReference type="SAM" id="MobiDB-lite"/>
    </source>
</evidence>
<organism evidence="2 3">
    <name type="scientific">Protopolystoma xenopodis</name>
    <dbReference type="NCBI Taxonomy" id="117903"/>
    <lineage>
        <taxon>Eukaryota</taxon>
        <taxon>Metazoa</taxon>
        <taxon>Spiralia</taxon>
        <taxon>Lophotrochozoa</taxon>
        <taxon>Platyhelminthes</taxon>
        <taxon>Monogenea</taxon>
        <taxon>Polyopisthocotylea</taxon>
        <taxon>Polystomatidea</taxon>
        <taxon>Polystomatidae</taxon>
        <taxon>Protopolystoma</taxon>
    </lineage>
</organism>
<feature type="region of interest" description="Disordered" evidence="1">
    <location>
        <begin position="16"/>
        <end position="43"/>
    </location>
</feature>
<sequence length="144" mass="16071">MLASEPIEGRLSWFVDVDDRSADAEEPERLEPRSGRRMTGRTQTLEPGGLAALHRLMPSRPADSTTVLTEAQPRSLRQVKRSGRGQRRPETRLDRLVGSGQQLTIEREMHSLKNAVNGETIFIPCSSRLRASSTRTPPAEIQTI</sequence>
<dbReference type="Proteomes" id="UP000784294">
    <property type="component" value="Unassembled WGS sequence"/>
</dbReference>
<accession>A0A3S5AN05</accession>
<feature type="compositionally biased region" description="Basic and acidic residues" evidence="1">
    <location>
        <begin position="17"/>
        <end position="34"/>
    </location>
</feature>
<evidence type="ECO:0000313" key="2">
    <source>
        <dbReference type="EMBL" id="VEL20625.1"/>
    </source>
</evidence>
<dbReference type="EMBL" id="CAAALY010047297">
    <property type="protein sequence ID" value="VEL20625.1"/>
    <property type="molecule type" value="Genomic_DNA"/>
</dbReference>
<feature type="region of interest" description="Disordered" evidence="1">
    <location>
        <begin position="62"/>
        <end position="95"/>
    </location>
</feature>
<proteinExistence type="predicted"/>
<comment type="caution">
    <text evidence="2">The sequence shown here is derived from an EMBL/GenBank/DDBJ whole genome shotgun (WGS) entry which is preliminary data.</text>
</comment>
<protein>
    <submittedName>
        <fullName evidence="2">Uncharacterized protein</fullName>
    </submittedName>
</protein>
<dbReference type="AlphaFoldDB" id="A0A3S5AN05"/>
<name>A0A3S5AN05_9PLAT</name>
<feature type="compositionally biased region" description="Basic residues" evidence="1">
    <location>
        <begin position="77"/>
        <end position="86"/>
    </location>
</feature>
<evidence type="ECO:0000313" key="3">
    <source>
        <dbReference type="Proteomes" id="UP000784294"/>
    </source>
</evidence>
<gene>
    <name evidence="2" type="ORF">PXEA_LOCUS14065</name>
</gene>
<keyword evidence="3" id="KW-1185">Reference proteome</keyword>
<reference evidence="2" key="1">
    <citation type="submission" date="2018-11" db="EMBL/GenBank/DDBJ databases">
        <authorList>
            <consortium name="Pathogen Informatics"/>
        </authorList>
    </citation>
    <scope>NUCLEOTIDE SEQUENCE</scope>
</reference>